<reference evidence="3" key="1">
    <citation type="submission" date="2015-11" db="EMBL/GenBank/DDBJ databases">
        <authorList>
            <person name="Seth-Smith H.M.B."/>
        </authorList>
    </citation>
    <scope>NUCLEOTIDE SEQUENCE [LARGE SCALE GENOMIC DNA]</scope>
    <source>
        <strain evidence="3">2013Ark11</strain>
    </source>
</reference>
<keyword evidence="1" id="KW-0472">Membrane</keyword>
<organism evidence="2 3">
    <name type="scientific">Candidatus Ichthyocystis hellenicum</name>
    <dbReference type="NCBI Taxonomy" id="1561003"/>
    <lineage>
        <taxon>Bacteria</taxon>
        <taxon>Pseudomonadati</taxon>
        <taxon>Pseudomonadota</taxon>
        <taxon>Betaproteobacteria</taxon>
        <taxon>Burkholderiales</taxon>
        <taxon>Candidatus Ichthyocystis</taxon>
    </lineage>
</organism>
<dbReference type="SUPFAM" id="SSF53067">
    <property type="entry name" value="Actin-like ATPase domain"/>
    <property type="match status" value="1"/>
</dbReference>
<dbReference type="EMBL" id="LN906597">
    <property type="protein sequence ID" value="CUT17217.1"/>
    <property type="molecule type" value="Genomic_DNA"/>
</dbReference>
<dbReference type="STRING" id="1561003.Ark11_0363"/>
<dbReference type="InterPro" id="IPR043129">
    <property type="entry name" value="ATPase_NBD"/>
</dbReference>
<keyword evidence="1" id="KW-1133">Transmembrane helix</keyword>
<dbReference type="OrthoDB" id="9862007at2"/>
<protein>
    <submittedName>
        <fullName evidence="2">Putative membrane protein</fullName>
    </submittedName>
</protein>
<evidence type="ECO:0000256" key="1">
    <source>
        <dbReference type="SAM" id="Phobius"/>
    </source>
</evidence>
<gene>
    <name evidence="2" type="ORF">Ark11_0363</name>
</gene>
<dbReference type="AlphaFoldDB" id="A0A0S4M0T5"/>
<accession>A0A0S4M0T5</accession>
<keyword evidence="1" id="KW-0812">Transmembrane</keyword>
<keyword evidence="3" id="KW-1185">Reference proteome</keyword>
<feature type="transmembrane region" description="Helical" evidence="1">
    <location>
        <begin position="241"/>
        <end position="264"/>
    </location>
</feature>
<evidence type="ECO:0000313" key="3">
    <source>
        <dbReference type="Proteomes" id="UP000198651"/>
    </source>
</evidence>
<name>A0A0S4M0T5_9BURK</name>
<evidence type="ECO:0000313" key="2">
    <source>
        <dbReference type="EMBL" id="CUT17217.1"/>
    </source>
</evidence>
<proteinExistence type="predicted"/>
<sequence length="378" mass="43298">MSELTIFLPAENDDPFLIYDPLTGDTSESFFQSEEDVRFSDRKANVIIPMNRLSTATVSLPGTLKQKRKALPYSLEKYIVGALADVQFFVSCFGTPEILAYWTNKEWLVSSLEKLKASKVLLSSAVAQSKANFIKEEDDSYLCVKSGSSSFLVRKDGFFLRIDQSGYVISRLQEENDKICLISCDLESHNFLKDYPHTHIDLPWWRANFSRDDNWLRCSSLRRFLSQKGEYEWLVVSGRRFLVSMGLIFLSSLLLMSCGLFDFYKYKKGIDVLTATFCATANPLCISEKHLMLKHRQGMIGSNDFLPMIAMMQRSYSVDSFPPVNRIVYERGILKLYYNGNELTASAIRIMRVLLRQVGYTSDFFKENGSFVVVVRYG</sequence>
<dbReference type="RefSeq" id="WP_092490442.1">
    <property type="nucleotide sequence ID" value="NZ_LN906597.1"/>
</dbReference>
<dbReference type="Proteomes" id="UP000198651">
    <property type="component" value="Chromosome I"/>
</dbReference>
<dbReference type="Gene3D" id="3.30.420.380">
    <property type="match status" value="1"/>
</dbReference>